<dbReference type="GO" id="GO:0006811">
    <property type="term" value="P:monoatomic ion transport"/>
    <property type="evidence" value="ECO:0007669"/>
    <property type="project" value="UniProtKB-KW"/>
</dbReference>
<dbReference type="GO" id="GO:0043269">
    <property type="term" value="P:regulation of monoatomic ion transport"/>
    <property type="evidence" value="ECO:0007669"/>
    <property type="project" value="InterPro"/>
</dbReference>
<feature type="region of interest" description="Disordered" evidence="8">
    <location>
        <begin position="70"/>
        <end position="102"/>
    </location>
</feature>
<feature type="transmembrane region" description="Helical" evidence="7">
    <location>
        <begin position="157"/>
        <end position="179"/>
    </location>
</feature>
<feature type="compositionally biased region" description="Polar residues" evidence="8">
    <location>
        <begin position="87"/>
        <end position="102"/>
    </location>
</feature>
<feature type="compositionally biased region" description="Polar residues" evidence="8">
    <location>
        <begin position="70"/>
        <end position="80"/>
    </location>
</feature>
<gene>
    <name evidence="9" type="ORF">Q5P01_011081</name>
</gene>
<evidence type="ECO:0000256" key="8">
    <source>
        <dbReference type="SAM" id="MobiDB-lite"/>
    </source>
</evidence>
<evidence type="ECO:0000256" key="6">
    <source>
        <dbReference type="ARBA" id="ARBA00023136"/>
    </source>
</evidence>
<dbReference type="InterPro" id="IPR000272">
    <property type="entry name" value="Ion-transport_regulator_FXYD"/>
</dbReference>
<evidence type="ECO:0000256" key="5">
    <source>
        <dbReference type="ARBA" id="ARBA00023065"/>
    </source>
</evidence>
<keyword evidence="4 7" id="KW-0812">Transmembrane</keyword>
<comment type="similarity">
    <text evidence="2 7">Belongs to the FXYD family.</text>
</comment>
<comment type="subcellular location">
    <subcellularLocation>
        <location evidence="1">Membrane</location>
        <topology evidence="1">Single-pass membrane protein</topology>
    </subcellularLocation>
</comment>
<dbReference type="GO" id="GO:0099106">
    <property type="term" value="F:ion channel regulator activity"/>
    <property type="evidence" value="ECO:0007669"/>
    <property type="project" value="InterPro"/>
</dbReference>
<keyword evidence="3 7" id="KW-0813">Transport</keyword>
<keyword evidence="6 7" id="KW-0472">Membrane</keyword>
<keyword evidence="7" id="KW-1133">Transmembrane helix</keyword>
<sequence length="193" mass="21003">MLSTWVWLVNSHTFQRDSDGSVAGDEAVSKPLHPGTSQNGYQDLFVPDLHPVCQVKRYMCSEFHIRGSMENSTATTPSGTTHEKTVTTHGVTSPNVSTVGPTTDIVNTEVMNLTASTTSPSLSTKTKTSEHGTHQAVAWDPKWGEDFTYDYMSLSKAGLTIAAFLFILGIMVISCGRSVGYPSVRRGHRGHIK</sequence>
<dbReference type="Gene3D" id="1.20.5.780">
    <property type="entry name" value="Single helix bin"/>
    <property type="match status" value="1"/>
</dbReference>
<keyword evidence="10" id="KW-1185">Reference proteome</keyword>
<feature type="region of interest" description="Disordered" evidence="8">
    <location>
        <begin position="17"/>
        <end position="36"/>
    </location>
</feature>
<protein>
    <recommendedName>
        <fullName evidence="7">FXYD domain-containing ion transport regulator</fullName>
    </recommendedName>
</protein>
<dbReference type="Proteomes" id="UP001187415">
    <property type="component" value="Unassembled WGS sequence"/>
</dbReference>
<dbReference type="GO" id="GO:0016020">
    <property type="term" value="C:membrane"/>
    <property type="evidence" value="ECO:0007669"/>
    <property type="project" value="UniProtKB-SubCell"/>
</dbReference>
<reference evidence="9" key="1">
    <citation type="submission" date="2023-07" db="EMBL/GenBank/DDBJ databases">
        <title>Chromosome-level Genome Assembly of Striped Snakehead (Channa striata).</title>
        <authorList>
            <person name="Liu H."/>
        </authorList>
    </citation>
    <scope>NUCLEOTIDE SEQUENCE</scope>
    <source>
        <strain evidence="9">Gz</strain>
        <tissue evidence="9">Muscle</tissue>
    </source>
</reference>
<name>A0AA88SQB0_CHASR</name>
<evidence type="ECO:0000313" key="9">
    <source>
        <dbReference type="EMBL" id="KAK2844422.1"/>
    </source>
</evidence>
<comment type="caution">
    <text evidence="9">The sequence shown here is derived from an EMBL/GenBank/DDBJ whole genome shotgun (WGS) entry which is preliminary data.</text>
</comment>
<evidence type="ECO:0000313" key="10">
    <source>
        <dbReference type="Proteomes" id="UP001187415"/>
    </source>
</evidence>
<dbReference type="EMBL" id="JAUPFM010000008">
    <property type="protein sequence ID" value="KAK2844422.1"/>
    <property type="molecule type" value="Genomic_DNA"/>
</dbReference>
<evidence type="ECO:0000256" key="7">
    <source>
        <dbReference type="RuleBase" id="RU364131"/>
    </source>
</evidence>
<evidence type="ECO:0000256" key="1">
    <source>
        <dbReference type="ARBA" id="ARBA00004167"/>
    </source>
</evidence>
<evidence type="ECO:0000256" key="4">
    <source>
        <dbReference type="ARBA" id="ARBA00022692"/>
    </source>
</evidence>
<keyword evidence="5 7" id="KW-0406">Ion transport</keyword>
<proteinExistence type="inferred from homology"/>
<dbReference type="AlphaFoldDB" id="A0AA88SQB0"/>
<organism evidence="9 10">
    <name type="scientific">Channa striata</name>
    <name type="common">Snakehead murrel</name>
    <name type="synonym">Ophicephalus striatus</name>
    <dbReference type="NCBI Taxonomy" id="64152"/>
    <lineage>
        <taxon>Eukaryota</taxon>
        <taxon>Metazoa</taxon>
        <taxon>Chordata</taxon>
        <taxon>Craniata</taxon>
        <taxon>Vertebrata</taxon>
        <taxon>Euteleostomi</taxon>
        <taxon>Actinopterygii</taxon>
        <taxon>Neopterygii</taxon>
        <taxon>Teleostei</taxon>
        <taxon>Neoteleostei</taxon>
        <taxon>Acanthomorphata</taxon>
        <taxon>Anabantaria</taxon>
        <taxon>Anabantiformes</taxon>
        <taxon>Channoidei</taxon>
        <taxon>Channidae</taxon>
        <taxon>Channa</taxon>
    </lineage>
</organism>
<dbReference type="Pfam" id="PF02038">
    <property type="entry name" value="ATP1G1_PLM_MAT8"/>
    <property type="match status" value="1"/>
</dbReference>
<evidence type="ECO:0000256" key="2">
    <source>
        <dbReference type="ARBA" id="ARBA00005948"/>
    </source>
</evidence>
<accession>A0AA88SQB0</accession>
<dbReference type="CDD" id="cd20323">
    <property type="entry name" value="FXYD_FXYD5"/>
    <property type="match status" value="1"/>
</dbReference>
<evidence type="ECO:0000256" key="3">
    <source>
        <dbReference type="ARBA" id="ARBA00022448"/>
    </source>
</evidence>